<dbReference type="GO" id="GO:0016757">
    <property type="term" value="F:glycosyltransferase activity"/>
    <property type="evidence" value="ECO:0007669"/>
    <property type="project" value="UniProtKB-KW"/>
</dbReference>
<feature type="domain" description="Class II Histidinyl-tRNA synthetase (HisRS)-like catalytic core" evidence="1">
    <location>
        <begin position="18"/>
        <end position="276"/>
    </location>
</feature>
<dbReference type="Pfam" id="PF13393">
    <property type="entry name" value="tRNA-synt_His"/>
    <property type="match status" value="1"/>
</dbReference>
<evidence type="ECO:0000313" key="2">
    <source>
        <dbReference type="EMBL" id="HFB53789.1"/>
    </source>
</evidence>
<dbReference type="AlphaFoldDB" id="A0A7C3FWI4"/>
<keyword evidence="2" id="KW-0808">Transferase</keyword>
<dbReference type="SUPFAM" id="SSF55681">
    <property type="entry name" value="Class II aaRS and biotin synthetases"/>
    <property type="match status" value="1"/>
</dbReference>
<dbReference type="EMBL" id="DRNH01000191">
    <property type="protein sequence ID" value="HFB53789.1"/>
    <property type="molecule type" value="Genomic_DNA"/>
</dbReference>
<dbReference type="NCBIfam" id="NF008946">
    <property type="entry name" value="PRK12293.1"/>
    <property type="match status" value="1"/>
</dbReference>
<dbReference type="Gene3D" id="3.30.930.10">
    <property type="entry name" value="Bira Bifunctional Protein, Domain 2"/>
    <property type="match status" value="1"/>
</dbReference>
<dbReference type="InterPro" id="IPR045864">
    <property type="entry name" value="aa-tRNA-synth_II/BPL/LPL"/>
</dbReference>
<dbReference type="InterPro" id="IPR004516">
    <property type="entry name" value="HisRS/HisZ"/>
</dbReference>
<dbReference type="InterPro" id="IPR041715">
    <property type="entry name" value="HisRS-like_core"/>
</dbReference>
<name>A0A7C3FWI4_9BACT</name>
<reference evidence="2" key="1">
    <citation type="journal article" date="2020" name="mSystems">
        <title>Genome- and Community-Level Interaction Insights into Carbon Utilization and Element Cycling Functions of Hydrothermarchaeota in Hydrothermal Sediment.</title>
        <authorList>
            <person name="Zhou Z."/>
            <person name="Liu Y."/>
            <person name="Xu W."/>
            <person name="Pan J."/>
            <person name="Luo Z.H."/>
            <person name="Li M."/>
        </authorList>
    </citation>
    <scope>NUCLEOTIDE SEQUENCE [LARGE SCALE GENOMIC DNA]</scope>
    <source>
        <strain evidence="2">HyVt-507</strain>
    </source>
</reference>
<accession>A0A7C3FWI4</accession>
<protein>
    <submittedName>
        <fullName evidence="2">ATP phosphoribosyltransferase regulatory subunit</fullName>
    </submittedName>
</protein>
<gene>
    <name evidence="2" type="ORF">ENJ67_03575</name>
</gene>
<organism evidence="2">
    <name type="scientific">Sulfurimonas autotrophica</name>
    <dbReference type="NCBI Taxonomy" id="202747"/>
    <lineage>
        <taxon>Bacteria</taxon>
        <taxon>Pseudomonadati</taxon>
        <taxon>Campylobacterota</taxon>
        <taxon>Epsilonproteobacteria</taxon>
        <taxon>Campylobacterales</taxon>
        <taxon>Sulfurimonadaceae</taxon>
        <taxon>Sulfurimonas</taxon>
    </lineage>
</organism>
<dbReference type="PANTHER" id="PTHR43707:SF1">
    <property type="entry name" value="HISTIDINE--TRNA LIGASE, MITOCHONDRIAL-RELATED"/>
    <property type="match status" value="1"/>
</dbReference>
<dbReference type="GO" id="GO:0005737">
    <property type="term" value="C:cytoplasm"/>
    <property type="evidence" value="ECO:0007669"/>
    <property type="project" value="InterPro"/>
</dbReference>
<keyword evidence="2" id="KW-0328">Glycosyltransferase</keyword>
<sequence length="285" mass="33169">MILEHEIPNGSKLYFAKSAKLKRHIEHTASEVLDANGYEEIVTPIFSYHQHKSIADEKELIRINDEKNHSLSLRADSTIDVVRIIEKRLGRNTEQKKWFYIQPVFSYPTNEQYQVGVEFMGEKKLSSVMNLAVDIFQKLNVNPLIQISNMRIPELLTEMFEALTIDDFRHINIDKFINLGQEWLTQLVYLQYVAQIDEIIAIAPKAIADELLKMKELCEEMQCENAVLAPMYYAKMLYYDELYFRCIVDNEVYARGGRYKNGELTSVGFAIYTDALCEALEEEEK</sequence>
<proteinExistence type="predicted"/>
<evidence type="ECO:0000259" key="1">
    <source>
        <dbReference type="Pfam" id="PF13393"/>
    </source>
</evidence>
<dbReference type="Proteomes" id="UP000886390">
    <property type="component" value="Unassembled WGS sequence"/>
</dbReference>
<comment type="caution">
    <text evidence="2">The sequence shown here is derived from an EMBL/GenBank/DDBJ whole genome shotgun (WGS) entry which is preliminary data.</text>
</comment>
<dbReference type="GO" id="GO:0004821">
    <property type="term" value="F:histidine-tRNA ligase activity"/>
    <property type="evidence" value="ECO:0007669"/>
    <property type="project" value="TreeGrafter"/>
</dbReference>
<dbReference type="GO" id="GO:0006427">
    <property type="term" value="P:histidyl-tRNA aminoacylation"/>
    <property type="evidence" value="ECO:0007669"/>
    <property type="project" value="TreeGrafter"/>
</dbReference>
<dbReference type="PANTHER" id="PTHR43707">
    <property type="entry name" value="HISTIDYL-TRNA SYNTHETASE"/>
    <property type="match status" value="1"/>
</dbReference>